<dbReference type="InterPro" id="IPR012296">
    <property type="entry name" value="Nuclease_put_TT1808"/>
</dbReference>
<dbReference type="Gene3D" id="3.90.1570.10">
    <property type="entry name" value="tt1808, chain A"/>
    <property type="match status" value="1"/>
</dbReference>
<name>A0A397GCU5_9GLOM</name>
<organism evidence="1 2">
    <name type="scientific">Diversispora epigaea</name>
    <dbReference type="NCBI Taxonomy" id="1348612"/>
    <lineage>
        <taxon>Eukaryota</taxon>
        <taxon>Fungi</taxon>
        <taxon>Fungi incertae sedis</taxon>
        <taxon>Mucoromycota</taxon>
        <taxon>Glomeromycotina</taxon>
        <taxon>Glomeromycetes</taxon>
        <taxon>Diversisporales</taxon>
        <taxon>Diversisporaceae</taxon>
        <taxon>Diversispora</taxon>
    </lineage>
</organism>
<gene>
    <name evidence="1" type="ORF">Glove_586g28</name>
</gene>
<proteinExistence type="predicted"/>
<dbReference type="AlphaFoldDB" id="A0A397GCU5"/>
<evidence type="ECO:0000313" key="2">
    <source>
        <dbReference type="Proteomes" id="UP000266861"/>
    </source>
</evidence>
<reference evidence="1 2" key="1">
    <citation type="submission" date="2018-08" db="EMBL/GenBank/DDBJ databases">
        <title>Genome and evolution of the arbuscular mycorrhizal fungus Diversispora epigaea (formerly Glomus versiforme) and its bacterial endosymbionts.</title>
        <authorList>
            <person name="Sun X."/>
            <person name="Fei Z."/>
            <person name="Harrison M."/>
        </authorList>
    </citation>
    <scope>NUCLEOTIDE SEQUENCE [LARGE SCALE GENOMIC DNA]</scope>
    <source>
        <strain evidence="1 2">IT104</strain>
    </source>
</reference>
<keyword evidence="2" id="KW-1185">Reference proteome</keyword>
<dbReference type="EMBL" id="PQFF01000493">
    <property type="protein sequence ID" value="RHZ47236.1"/>
    <property type="molecule type" value="Genomic_DNA"/>
</dbReference>
<comment type="caution">
    <text evidence="1">The sequence shown here is derived from an EMBL/GenBank/DDBJ whole genome shotgun (WGS) entry which is preliminary data.</text>
</comment>
<dbReference type="Proteomes" id="UP000266861">
    <property type="component" value="Unassembled WGS sequence"/>
</dbReference>
<evidence type="ECO:0000313" key="1">
    <source>
        <dbReference type="EMBL" id="RHZ47236.1"/>
    </source>
</evidence>
<accession>A0A397GCU5</accession>
<sequence length="171" mass="20120">MIACINCISYIEIKGGILILKYFGILQNNLNRTYTLEEFEFINDQLKTHTLEINVQPDNLFELDKNEKLIPMPQATINMEAVVSEIVRQLSNWNIYARQGSVVTSSQGEFNFHVRGGRTIRAPDISFTSKNVYCHLTQQQLWTIHVPKIDFGFLRYFVFLRFMQNLFYIWK</sequence>
<protein>
    <submittedName>
        <fullName evidence="1">Uncharacterized protein</fullName>
    </submittedName>
</protein>
<dbReference type="OrthoDB" id="88517at2759"/>